<dbReference type="Gene3D" id="1.10.533.10">
    <property type="entry name" value="Death Domain, Fas"/>
    <property type="match status" value="1"/>
</dbReference>
<dbReference type="GO" id="GO:0006508">
    <property type="term" value="P:proteolysis"/>
    <property type="evidence" value="ECO:0007669"/>
    <property type="project" value="InterPro"/>
</dbReference>
<keyword evidence="3" id="KW-1185">Reference proteome</keyword>
<reference evidence="2" key="2">
    <citation type="submission" date="2025-09" db="UniProtKB">
        <authorList>
            <consortium name="Ensembl"/>
        </authorList>
    </citation>
    <scope>IDENTIFICATION</scope>
</reference>
<dbReference type="Ensembl" id="ENSMALT00000002359.1">
    <property type="protein sequence ID" value="ENSMALP00000002295.1"/>
    <property type="gene ID" value="ENSMALG00000001718.1"/>
</dbReference>
<organism evidence="2 3">
    <name type="scientific">Monopterus albus</name>
    <name type="common">Swamp eel</name>
    <dbReference type="NCBI Taxonomy" id="43700"/>
    <lineage>
        <taxon>Eukaryota</taxon>
        <taxon>Metazoa</taxon>
        <taxon>Chordata</taxon>
        <taxon>Craniata</taxon>
        <taxon>Vertebrata</taxon>
        <taxon>Euteleostomi</taxon>
        <taxon>Actinopterygii</taxon>
        <taxon>Neopterygii</taxon>
        <taxon>Teleostei</taxon>
        <taxon>Neoteleostei</taxon>
        <taxon>Acanthomorphata</taxon>
        <taxon>Anabantaria</taxon>
        <taxon>Synbranchiformes</taxon>
        <taxon>Synbranchidae</taxon>
        <taxon>Monopterus</taxon>
    </lineage>
</organism>
<dbReference type="Proteomes" id="UP000261600">
    <property type="component" value="Unplaced"/>
</dbReference>
<feature type="domain" description="CARD" evidence="1">
    <location>
        <begin position="1"/>
        <end position="88"/>
    </location>
</feature>
<dbReference type="GO" id="GO:0072559">
    <property type="term" value="C:NLRP3 inflammasome complex"/>
    <property type="evidence" value="ECO:0007669"/>
    <property type="project" value="TreeGrafter"/>
</dbReference>
<dbReference type="PANTHER" id="PTHR47901">
    <property type="entry name" value="CASPASE RECRUITMENT DOMAIN-CONTAINING PROTEIN 18"/>
    <property type="match status" value="1"/>
</dbReference>
<evidence type="ECO:0000313" key="3">
    <source>
        <dbReference type="Proteomes" id="UP000261600"/>
    </source>
</evidence>
<name>A0A3Q3Q1I1_MONAL</name>
<dbReference type="GO" id="GO:0097169">
    <property type="term" value="C:AIM2 inflammasome complex"/>
    <property type="evidence" value="ECO:0007669"/>
    <property type="project" value="TreeGrafter"/>
</dbReference>
<proteinExistence type="predicted"/>
<dbReference type="SUPFAM" id="SSF47986">
    <property type="entry name" value="DEATH domain"/>
    <property type="match status" value="1"/>
</dbReference>
<sequence>MADKELGAMRRRLVAQMSRELISQLLDDLLEDGVLNDGEKDAVLEENKSTADRAHCLVDTVIKKGDEASRKMISHLQHRDPTLYSSLC</sequence>
<dbReference type="PROSITE" id="PS50209">
    <property type="entry name" value="CARD"/>
    <property type="match status" value="1"/>
</dbReference>
<dbReference type="AlphaFoldDB" id="A0A3Q3Q1I1"/>
<evidence type="ECO:0000313" key="2">
    <source>
        <dbReference type="Ensembl" id="ENSMALP00000002295.1"/>
    </source>
</evidence>
<dbReference type="Pfam" id="PF00619">
    <property type="entry name" value="CARD"/>
    <property type="match status" value="1"/>
</dbReference>
<dbReference type="GO" id="GO:0050727">
    <property type="term" value="P:regulation of inflammatory response"/>
    <property type="evidence" value="ECO:0007669"/>
    <property type="project" value="TreeGrafter"/>
</dbReference>
<dbReference type="GO" id="GO:0072557">
    <property type="term" value="C:IPAF inflammasome complex"/>
    <property type="evidence" value="ECO:0007669"/>
    <property type="project" value="TreeGrafter"/>
</dbReference>
<protein>
    <recommendedName>
        <fullName evidence="1">CARD domain-containing protein</fullName>
    </recommendedName>
</protein>
<dbReference type="GO" id="GO:0004197">
    <property type="term" value="F:cysteine-type endopeptidase activity"/>
    <property type="evidence" value="ECO:0007669"/>
    <property type="project" value="InterPro"/>
</dbReference>
<dbReference type="InterPro" id="IPR011029">
    <property type="entry name" value="DEATH-like_dom_sf"/>
</dbReference>
<dbReference type="InterPro" id="IPR002398">
    <property type="entry name" value="Pept_C14"/>
</dbReference>
<dbReference type="STRING" id="43700.ENSMALP00000002295"/>
<dbReference type="PANTHER" id="PTHR47901:SF3">
    <property type="entry name" value="CASPASE-1"/>
    <property type="match status" value="1"/>
</dbReference>
<dbReference type="GO" id="GO:0042981">
    <property type="term" value="P:regulation of apoptotic process"/>
    <property type="evidence" value="ECO:0007669"/>
    <property type="project" value="InterPro"/>
</dbReference>
<dbReference type="InterPro" id="IPR001315">
    <property type="entry name" value="CARD"/>
</dbReference>
<accession>A0A3Q3Q1I1</accession>
<evidence type="ECO:0000259" key="1">
    <source>
        <dbReference type="PROSITE" id="PS50209"/>
    </source>
</evidence>
<reference evidence="2" key="1">
    <citation type="submission" date="2025-08" db="UniProtKB">
        <authorList>
            <consortium name="Ensembl"/>
        </authorList>
    </citation>
    <scope>IDENTIFICATION</scope>
</reference>